<sequence length="301" mass="33239">MLLGPLAGIKMGWPDAYEARARQPIDRPQSAQRGMLPLGELLSMRDGVVVPEAVLCVPGPWAERSDLTKSLVQSTSGHIFAGMLLMDMETRVSCELQLEGRDERMLAAFKAAGPHWSQTEEMMRIGEHRSVIYLVGHGGSQTNFAPLMHAARALLDAGGFGVKVESAGLAHQPNEWRRLCNELYLFSAHEACVVYVSAADVCSCGMHNLGLKDAVVATGDAEDAVELLRTFTRYVFAEQAEIRPGQTFSVASDAPVYRVVDDAGPRYEDSSLFNNPYGFWRLVPATETGRVSKRRAWWRLR</sequence>
<evidence type="ECO:0000313" key="3">
    <source>
        <dbReference type="Proteomes" id="UP000319722"/>
    </source>
</evidence>
<protein>
    <submittedName>
        <fullName evidence="2">Uncharacterized protein DUF4261</fullName>
    </submittedName>
</protein>
<comment type="caution">
    <text evidence="2">The sequence shown here is derived from an EMBL/GenBank/DDBJ whole genome shotgun (WGS) entry which is preliminary data.</text>
</comment>
<evidence type="ECO:0000259" key="1">
    <source>
        <dbReference type="Pfam" id="PF14080"/>
    </source>
</evidence>
<dbReference type="EMBL" id="VIVL01000034">
    <property type="protein sequence ID" value="TWD72054.1"/>
    <property type="molecule type" value="Genomic_DNA"/>
</dbReference>
<name>A0A561AZJ7_9BURK</name>
<dbReference type="RefSeq" id="WP_261380488.1">
    <property type="nucleotide sequence ID" value="NZ_VIVL01000034.1"/>
</dbReference>
<proteinExistence type="predicted"/>
<reference evidence="2 3" key="1">
    <citation type="submission" date="2019-06" db="EMBL/GenBank/DDBJ databases">
        <title>Sorghum-associated microbial communities from plants grown in Nebraska, USA.</title>
        <authorList>
            <person name="Schachtman D."/>
        </authorList>
    </citation>
    <scope>NUCLEOTIDE SEQUENCE [LARGE SCALE GENOMIC DNA]</scope>
    <source>
        <strain evidence="2 3">T529</strain>
    </source>
</reference>
<gene>
    <name evidence="2" type="ORF">FB547_1342</name>
</gene>
<evidence type="ECO:0000313" key="2">
    <source>
        <dbReference type="EMBL" id="TWD72054.1"/>
    </source>
</evidence>
<dbReference type="AlphaFoldDB" id="A0A561AZJ7"/>
<feature type="domain" description="DUF4261" evidence="1">
    <location>
        <begin position="203"/>
        <end position="256"/>
    </location>
</feature>
<dbReference type="Pfam" id="PF14080">
    <property type="entry name" value="DUF4261"/>
    <property type="match status" value="1"/>
</dbReference>
<organism evidence="2 3">
    <name type="scientific">Variovorax beijingensis</name>
    <dbReference type="NCBI Taxonomy" id="2496117"/>
    <lineage>
        <taxon>Bacteria</taxon>
        <taxon>Pseudomonadati</taxon>
        <taxon>Pseudomonadota</taxon>
        <taxon>Betaproteobacteria</taxon>
        <taxon>Burkholderiales</taxon>
        <taxon>Comamonadaceae</taxon>
        <taxon>Variovorax</taxon>
    </lineage>
</organism>
<dbReference type="InterPro" id="IPR025357">
    <property type="entry name" value="DUF4261"/>
</dbReference>
<accession>A0A561AZJ7</accession>
<dbReference type="Proteomes" id="UP000319722">
    <property type="component" value="Unassembled WGS sequence"/>
</dbReference>